<organism evidence="2 3">
    <name type="scientific">Kangiella spongicola</name>
    <dbReference type="NCBI Taxonomy" id="796379"/>
    <lineage>
        <taxon>Bacteria</taxon>
        <taxon>Pseudomonadati</taxon>
        <taxon>Pseudomonadota</taxon>
        <taxon>Gammaproteobacteria</taxon>
        <taxon>Kangiellales</taxon>
        <taxon>Kangiellaceae</taxon>
        <taxon>Kangiella</taxon>
    </lineage>
</organism>
<feature type="transmembrane region" description="Helical" evidence="1">
    <location>
        <begin position="5"/>
        <end position="27"/>
    </location>
</feature>
<name>A0A318D553_9GAMM</name>
<accession>A0A318D553</accession>
<reference evidence="2 3" key="1">
    <citation type="submission" date="2018-05" db="EMBL/GenBank/DDBJ databases">
        <title>Kangiella spongicola genome sequence.</title>
        <authorList>
            <person name="Maclea K.S."/>
            <person name="Goen A.E."/>
            <person name="Kelley C."/>
            <person name="Underriner A."/>
            <person name="Silverwood T."/>
            <person name="Trachtenberg A.M."/>
        </authorList>
    </citation>
    <scope>NUCLEOTIDE SEQUENCE [LARGE SCALE GENOMIC DNA]</scope>
    <source>
        <strain evidence="2 3">ATCC BAA-2076</strain>
    </source>
</reference>
<feature type="transmembrane region" description="Helical" evidence="1">
    <location>
        <begin position="146"/>
        <end position="163"/>
    </location>
</feature>
<dbReference type="RefSeq" id="WP_110200330.1">
    <property type="nucleotide sequence ID" value="NZ_QICH01000001.1"/>
</dbReference>
<keyword evidence="1" id="KW-0472">Membrane</keyword>
<keyword evidence="3" id="KW-1185">Reference proteome</keyword>
<evidence type="ECO:0000313" key="2">
    <source>
        <dbReference type="EMBL" id="PXF64376.1"/>
    </source>
</evidence>
<evidence type="ECO:0008006" key="4">
    <source>
        <dbReference type="Google" id="ProtNLM"/>
    </source>
</evidence>
<protein>
    <recommendedName>
        <fullName evidence="4">DUF4386 domain-containing protein</fullName>
    </recommendedName>
</protein>
<gene>
    <name evidence="2" type="ORF">DL796_04340</name>
</gene>
<dbReference type="Proteomes" id="UP000247689">
    <property type="component" value="Unassembled WGS sequence"/>
</dbReference>
<feature type="transmembrane region" description="Helical" evidence="1">
    <location>
        <begin position="119"/>
        <end position="139"/>
    </location>
</feature>
<comment type="caution">
    <text evidence="2">The sequence shown here is derived from an EMBL/GenBank/DDBJ whole genome shotgun (WGS) entry which is preliminary data.</text>
</comment>
<feature type="transmembrane region" description="Helical" evidence="1">
    <location>
        <begin position="47"/>
        <end position="66"/>
    </location>
</feature>
<dbReference type="EMBL" id="QICH01000001">
    <property type="protein sequence ID" value="PXF64376.1"/>
    <property type="molecule type" value="Genomic_DNA"/>
</dbReference>
<dbReference type="OrthoDB" id="6238822at2"/>
<dbReference type="AlphaFoldDB" id="A0A318D553"/>
<proteinExistence type="predicted"/>
<evidence type="ECO:0000313" key="3">
    <source>
        <dbReference type="Proteomes" id="UP000247689"/>
    </source>
</evidence>
<sequence length="198" mass="22222">MKRDYLLPGIVAISLAIIFPVYWVLMFNSRLDQVANWAGLIESKLDIYSWLFLVIGAISIYLYAYFKKILHDQLNFKAIDVLLTLLIINSAIFFTGVFIADVLSYYGLAHGWTTAGVHIFSVICMVIFGILDIVIGVVLLAHSKQLPTYLTILAAISILLGLFEISVIFSIASIIIFPIYLLFLAIVFLRKPETVEVV</sequence>
<feature type="transmembrane region" description="Helical" evidence="1">
    <location>
        <begin position="169"/>
        <end position="189"/>
    </location>
</feature>
<keyword evidence="1" id="KW-1133">Transmembrane helix</keyword>
<evidence type="ECO:0000256" key="1">
    <source>
        <dbReference type="SAM" id="Phobius"/>
    </source>
</evidence>
<keyword evidence="1" id="KW-0812">Transmembrane</keyword>
<feature type="transmembrane region" description="Helical" evidence="1">
    <location>
        <begin position="78"/>
        <end position="99"/>
    </location>
</feature>